<feature type="region of interest" description="Disordered" evidence="1">
    <location>
        <begin position="1"/>
        <end position="39"/>
    </location>
</feature>
<comment type="caution">
    <text evidence="2">The sequence shown here is derived from an EMBL/GenBank/DDBJ whole genome shotgun (WGS) entry which is preliminary data.</text>
</comment>
<reference evidence="2" key="1">
    <citation type="submission" date="2014-01" db="EMBL/GenBank/DDBJ databases">
        <authorList>
            <person name="Brown-Elliot B."/>
            <person name="Wallace R."/>
            <person name="Lenaerts A."/>
            <person name="Ordway D."/>
            <person name="DeGroote M.A."/>
            <person name="Parker T."/>
            <person name="Sizemore C."/>
            <person name="Tallon L.J."/>
            <person name="Sadzewicz L.K."/>
            <person name="Sengamalay N."/>
            <person name="Fraser C.M."/>
            <person name="Hine E."/>
            <person name="Shefchek K.A."/>
            <person name="Das S.P."/>
            <person name="Tettelin H."/>
        </authorList>
    </citation>
    <scope>NUCLEOTIDE SEQUENCE [LARGE SCALE GENOMIC DNA]</scope>
    <source>
        <strain evidence="2">4042</strain>
    </source>
</reference>
<dbReference type="EMBL" id="JAOB01000032">
    <property type="protein sequence ID" value="EUA54787.1"/>
    <property type="molecule type" value="Genomic_DNA"/>
</dbReference>
<protein>
    <submittedName>
        <fullName evidence="2">Uncharacterized protein</fullName>
    </submittedName>
</protein>
<accession>X8CEK5</accession>
<name>X8CEK5_MYCXE</name>
<sequence>MGSHLSSRRSDDQQHTAATRVRRRRRRQRHQGRRCRPGHRALIGDRFKLSTPQPATPAAVAKTIAAIVNEFGWSGRSA</sequence>
<evidence type="ECO:0000256" key="1">
    <source>
        <dbReference type="SAM" id="MobiDB-lite"/>
    </source>
</evidence>
<evidence type="ECO:0000313" key="2">
    <source>
        <dbReference type="EMBL" id="EUA54787.1"/>
    </source>
</evidence>
<feature type="compositionally biased region" description="Basic residues" evidence="1">
    <location>
        <begin position="20"/>
        <end position="39"/>
    </location>
</feature>
<gene>
    <name evidence="2" type="ORF">I553_1480</name>
</gene>
<proteinExistence type="predicted"/>
<organism evidence="2">
    <name type="scientific">Mycobacterium xenopi 4042</name>
    <dbReference type="NCBI Taxonomy" id="1299334"/>
    <lineage>
        <taxon>Bacteria</taxon>
        <taxon>Bacillati</taxon>
        <taxon>Actinomycetota</taxon>
        <taxon>Actinomycetes</taxon>
        <taxon>Mycobacteriales</taxon>
        <taxon>Mycobacteriaceae</taxon>
        <taxon>Mycobacterium</taxon>
    </lineage>
</organism>
<dbReference type="AlphaFoldDB" id="X8CEK5"/>